<evidence type="ECO:0000313" key="2">
    <source>
        <dbReference type="EMBL" id="CAI0381177.1"/>
    </source>
</evidence>
<reference evidence="2" key="1">
    <citation type="submission" date="2022-08" db="EMBL/GenBank/DDBJ databases">
        <authorList>
            <person name="Gutierrez-Valencia J."/>
        </authorList>
    </citation>
    <scope>NUCLEOTIDE SEQUENCE</scope>
</reference>
<name>A0AAV0H7G3_9ROSI</name>
<protein>
    <recommendedName>
        <fullName evidence="1">Reverse transcriptase Ty1/copia-type domain-containing protein</fullName>
    </recommendedName>
</protein>
<dbReference type="AlphaFoldDB" id="A0AAV0H7G3"/>
<proteinExistence type="predicted"/>
<feature type="non-terminal residue" evidence="2">
    <location>
        <position position="1"/>
    </location>
</feature>
<accession>A0AAV0H7G3</accession>
<organism evidence="2 3">
    <name type="scientific">Linum tenue</name>
    <dbReference type="NCBI Taxonomy" id="586396"/>
    <lineage>
        <taxon>Eukaryota</taxon>
        <taxon>Viridiplantae</taxon>
        <taxon>Streptophyta</taxon>
        <taxon>Embryophyta</taxon>
        <taxon>Tracheophyta</taxon>
        <taxon>Spermatophyta</taxon>
        <taxon>Magnoliopsida</taxon>
        <taxon>eudicotyledons</taxon>
        <taxon>Gunneridae</taxon>
        <taxon>Pentapetalae</taxon>
        <taxon>rosids</taxon>
        <taxon>fabids</taxon>
        <taxon>Malpighiales</taxon>
        <taxon>Linaceae</taxon>
        <taxon>Linum</taxon>
    </lineage>
</organism>
<feature type="domain" description="Reverse transcriptase Ty1/copia-type" evidence="1">
    <location>
        <begin position="87"/>
        <end position="204"/>
    </location>
</feature>
<gene>
    <name evidence="2" type="ORF">LITE_LOCUS3020</name>
</gene>
<dbReference type="InterPro" id="IPR013103">
    <property type="entry name" value="RVT_2"/>
</dbReference>
<dbReference type="Pfam" id="PF07727">
    <property type="entry name" value="RVT_2"/>
    <property type="match status" value="1"/>
</dbReference>
<dbReference type="EMBL" id="CAMGYJ010000002">
    <property type="protein sequence ID" value="CAI0381177.1"/>
    <property type="molecule type" value="Genomic_DNA"/>
</dbReference>
<dbReference type="InterPro" id="IPR043502">
    <property type="entry name" value="DNA/RNA_pol_sf"/>
</dbReference>
<dbReference type="SUPFAM" id="SSF56672">
    <property type="entry name" value="DNA/RNA polymerases"/>
    <property type="match status" value="1"/>
</dbReference>
<evidence type="ECO:0000259" key="1">
    <source>
        <dbReference type="Pfam" id="PF07727"/>
    </source>
</evidence>
<dbReference type="Proteomes" id="UP001154282">
    <property type="component" value="Unassembled WGS sequence"/>
</dbReference>
<sequence>KPPSHLQQYHCNLLQQLSSTSHPSQQQTPGITYPLSSVLDYSNLSLNHQNFVLSISSQKEPQTYKEACQYPEWNEAMAVETTALEANQTWDVVELPPGKKPVGNKWVYKNKHLSDGSLERQKARLVAKGYSQQEGVDYQDTFAPVVKMTTIRLFLAIAAAQAWHVHQLDVNNAFLHGDLDQEVYMKLPPGYIPPPGFKNPVCRLKSLSMASNRPHVSGSLSLLISYSLRVICLARLIIHFSTNHQTCYYTYGLQSSSIC</sequence>
<keyword evidence="3" id="KW-1185">Reference proteome</keyword>
<comment type="caution">
    <text evidence="2">The sequence shown here is derived from an EMBL/GenBank/DDBJ whole genome shotgun (WGS) entry which is preliminary data.</text>
</comment>
<evidence type="ECO:0000313" key="3">
    <source>
        <dbReference type="Proteomes" id="UP001154282"/>
    </source>
</evidence>